<feature type="region of interest" description="Disordered" evidence="1">
    <location>
        <begin position="43"/>
        <end position="74"/>
    </location>
</feature>
<feature type="compositionally biased region" description="Basic and acidic residues" evidence="1">
    <location>
        <begin position="43"/>
        <end position="52"/>
    </location>
</feature>
<evidence type="ECO:0000313" key="2">
    <source>
        <dbReference type="EMBL" id="KAF0933130.1"/>
    </source>
</evidence>
<name>A0A6G1F8A8_9ORYZ</name>
<protein>
    <submittedName>
        <fullName evidence="2">Uncharacterized protein</fullName>
    </submittedName>
</protein>
<sequence length="74" mass="7810">MSLWTGSRASSSSFLLGRGASVQLQSGAAVWDRERGEMEWIEAAGHRGERDGTGSTSAASEASRRAQRCPLLGA</sequence>
<evidence type="ECO:0000256" key="1">
    <source>
        <dbReference type="SAM" id="MobiDB-lite"/>
    </source>
</evidence>
<keyword evidence="3" id="KW-1185">Reference proteome</keyword>
<evidence type="ECO:0000313" key="3">
    <source>
        <dbReference type="Proteomes" id="UP000479710"/>
    </source>
</evidence>
<dbReference type="Proteomes" id="UP000479710">
    <property type="component" value="Unassembled WGS sequence"/>
</dbReference>
<proteinExistence type="predicted"/>
<reference evidence="2 3" key="1">
    <citation type="submission" date="2019-11" db="EMBL/GenBank/DDBJ databases">
        <title>Whole genome sequence of Oryza granulata.</title>
        <authorList>
            <person name="Li W."/>
        </authorList>
    </citation>
    <scope>NUCLEOTIDE SEQUENCE [LARGE SCALE GENOMIC DNA]</scope>
    <source>
        <strain evidence="3">cv. Menghai</strain>
        <tissue evidence="2">Leaf</tissue>
    </source>
</reference>
<organism evidence="2 3">
    <name type="scientific">Oryza meyeriana var. granulata</name>
    <dbReference type="NCBI Taxonomy" id="110450"/>
    <lineage>
        <taxon>Eukaryota</taxon>
        <taxon>Viridiplantae</taxon>
        <taxon>Streptophyta</taxon>
        <taxon>Embryophyta</taxon>
        <taxon>Tracheophyta</taxon>
        <taxon>Spermatophyta</taxon>
        <taxon>Magnoliopsida</taxon>
        <taxon>Liliopsida</taxon>
        <taxon>Poales</taxon>
        <taxon>Poaceae</taxon>
        <taxon>BOP clade</taxon>
        <taxon>Oryzoideae</taxon>
        <taxon>Oryzeae</taxon>
        <taxon>Oryzinae</taxon>
        <taxon>Oryza</taxon>
        <taxon>Oryza meyeriana</taxon>
    </lineage>
</organism>
<dbReference type="EMBL" id="SPHZ02000001">
    <property type="protein sequence ID" value="KAF0933130.1"/>
    <property type="molecule type" value="Genomic_DNA"/>
</dbReference>
<dbReference type="AlphaFoldDB" id="A0A6G1F8A8"/>
<comment type="caution">
    <text evidence="2">The sequence shown here is derived from an EMBL/GenBank/DDBJ whole genome shotgun (WGS) entry which is preliminary data.</text>
</comment>
<gene>
    <name evidence="2" type="ORF">E2562_014120</name>
</gene>
<accession>A0A6G1F8A8</accession>